<dbReference type="AlphaFoldDB" id="A0A0F9QSF6"/>
<evidence type="ECO:0008006" key="3">
    <source>
        <dbReference type="Google" id="ProtNLM"/>
    </source>
</evidence>
<keyword evidence="1" id="KW-1133">Transmembrane helix</keyword>
<keyword evidence="1" id="KW-0472">Membrane</keyword>
<proteinExistence type="predicted"/>
<protein>
    <recommendedName>
        <fullName evidence="3">Flp/Fap pilin component</fullName>
    </recommendedName>
</protein>
<evidence type="ECO:0000256" key="1">
    <source>
        <dbReference type="SAM" id="Phobius"/>
    </source>
</evidence>
<sequence>METTHIHKVAGRQTGQGMSEYIIVVALVALAAITVVGMFGGVVKGQFSNMAAALSGDGTGEAIESTRDDTAADLTTYFDGAAGGGGAP</sequence>
<name>A0A0F9QSF6_9ZZZZ</name>
<keyword evidence="1" id="KW-0812">Transmembrane</keyword>
<feature type="transmembrane region" description="Helical" evidence="1">
    <location>
        <begin position="21"/>
        <end position="43"/>
    </location>
</feature>
<accession>A0A0F9QSF6</accession>
<reference evidence="2" key="1">
    <citation type="journal article" date="2015" name="Nature">
        <title>Complex archaea that bridge the gap between prokaryotes and eukaryotes.</title>
        <authorList>
            <person name="Spang A."/>
            <person name="Saw J.H."/>
            <person name="Jorgensen S.L."/>
            <person name="Zaremba-Niedzwiedzka K."/>
            <person name="Martijn J."/>
            <person name="Lind A.E."/>
            <person name="van Eijk R."/>
            <person name="Schleper C."/>
            <person name="Guy L."/>
            <person name="Ettema T.J."/>
        </authorList>
    </citation>
    <scope>NUCLEOTIDE SEQUENCE</scope>
</reference>
<organism evidence="2">
    <name type="scientific">marine sediment metagenome</name>
    <dbReference type="NCBI Taxonomy" id="412755"/>
    <lineage>
        <taxon>unclassified sequences</taxon>
        <taxon>metagenomes</taxon>
        <taxon>ecological metagenomes</taxon>
    </lineage>
</organism>
<dbReference type="EMBL" id="LAZR01001394">
    <property type="protein sequence ID" value="KKN45354.1"/>
    <property type="molecule type" value="Genomic_DNA"/>
</dbReference>
<comment type="caution">
    <text evidence="2">The sequence shown here is derived from an EMBL/GenBank/DDBJ whole genome shotgun (WGS) entry which is preliminary data.</text>
</comment>
<evidence type="ECO:0000313" key="2">
    <source>
        <dbReference type="EMBL" id="KKN45354.1"/>
    </source>
</evidence>
<gene>
    <name evidence="2" type="ORF">LCGC14_0683830</name>
</gene>